<evidence type="ECO:0000256" key="1">
    <source>
        <dbReference type="ARBA" id="ARBA00022786"/>
    </source>
</evidence>
<dbReference type="GO" id="GO:0019005">
    <property type="term" value="C:SCF ubiquitin ligase complex"/>
    <property type="evidence" value="ECO:0007669"/>
    <property type="project" value="TreeGrafter"/>
</dbReference>
<dbReference type="FunCoup" id="A0A1Y1Y4T3">
    <property type="interactions" value="92"/>
</dbReference>
<dbReference type="EMBL" id="MCFE01000253">
    <property type="protein sequence ID" value="ORX92915.1"/>
    <property type="molecule type" value="Genomic_DNA"/>
</dbReference>
<evidence type="ECO:0000313" key="5">
    <source>
        <dbReference type="Proteomes" id="UP000193498"/>
    </source>
</evidence>
<dbReference type="PANTHER" id="PTHR12874">
    <property type="entry name" value="F-BOX ONLY PROTEIN 48-RELATED"/>
    <property type="match status" value="1"/>
</dbReference>
<feature type="region of interest" description="Disordered" evidence="2">
    <location>
        <begin position="24"/>
        <end position="49"/>
    </location>
</feature>
<organism evidence="4 5">
    <name type="scientific">Basidiobolus meristosporus CBS 931.73</name>
    <dbReference type="NCBI Taxonomy" id="1314790"/>
    <lineage>
        <taxon>Eukaryota</taxon>
        <taxon>Fungi</taxon>
        <taxon>Fungi incertae sedis</taxon>
        <taxon>Zoopagomycota</taxon>
        <taxon>Entomophthoromycotina</taxon>
        <taxon>Basidiobolomycetes</taxon>
        <taxon>Basidiobolales</taxon>
        <taxon>Basidiobolaceae</taxon>
        <taxon>Basidiobolus</taxon>
    </lineage>
</organism>
<dbReference type="InterPro" id="IPR045464">
    <property type="entry name" value="Hrt3/FBXO9_C"/>
</dbReference>
<protein>
    <recommendedName>
        <fullName evidence="3">F-box domain-containing protein</fullName>
    </recommendedName>
</protein>
<dbReference type="Gene3D" id="1.20.1280.50">
    <property type="match status" value="1"/>
</dbReference>
<reference evidence="4 5" key="1">
    <citation type="submission" date="2016-07" db="EMBL/GenBank/DDBJ databases">
        <title>Pervasive Adenine N6-methylation of Active Genes in Fungi.</title>
        <authorList>
            <consortium name="DOE Joint Genome Institute"/>
            <person name="Mondo S.J."/>
            <person name="Dannebaum R.O."/>
            <person name="Kuo R.C."/>
            <person name="Labutti K."/>
            <person name="Haridas S."/>
            <person name="Kuo A."/>
            <person name="Salamov A."/>
            <person name="Ahrendt S.R."/>
            <person name="Lipzen A."/>
            <person name="Sullivan W."/>
            <person name="Andreopoulos W.B."/>
            <person name="Clum A."/>
            <person name="Lindquist E."/>
            <person name="Daum C."/>
            <person name="Ramamoorthy G.K."/>
            <person name="Gryganskyi A."/>
            <person name="Culley D."/>
            <person name="Magnuson J.K."/>
            <person name="James T.Y."/>
            <person name="O'Malley M.A."/>
            <person name="Stajich J.E."/>
            <person name="Spatafora J.W."/>
            <person name="Visel A."/>
            <person name="Grigoriev I.V."/>
        </authorList>
    </citation>
    <scope>NUCLEOTIDE SEQUENCE [LARGE SCALE GENOMIC DNA]</scope>
    <source>
        <strain evidence="4 5">CBS 931.73</strain>
    </source>
</reference>
<dbReference type="InterPro" id="IPR001810">
    <property type="entry name" value="F-box_dom"/>
</dbReference>
<dbReference type="Pfam" id="PF19270">
    <property type="entry name" value="FBO_C"/>
    <property type="match status" value="1"/>
</dbReference>
<accession>A0A1Y1Y4T3</accession>
<name>A0A1Y1Y4T3_9FUNG</name>
<dbReference type="InterPro" id="IPR011990">
    <property type="entry name" value="TPR-like_helical_dom_sf"/>
</dbReference>
<comment type="caution">
    <text evidence="4">The sequence shown here is derived from an EMBL/GenBank/DDBJ whole genome shotgun (WGS) entry which is preliminary data.</text>
</comment>
<sequence>MTFESEPLLESKELAEFRKQWKEEVEAGKRAHQAPSTVPPVQKAKEIPQDAGLETEIGTESQGPFESATSHAQTSPPDALEYYLRAVANERQGNLNAALINYRQAFKLNSNVDALYKQHYQNQLLTETQKANAETKEDFLFERHIQIGEDYEAIHAEHPNAEEFEDPLNDLLQDMKQLTLSYSPLNPDKPVPIAILPDELVLVLFKNLILRDIQSIGRLARSCKKFLMLSRDSALWKFACLVTYKDPLDKEKHLLQKYHQSWRQMYIDRPRLRLDGVYISTCYYLRPGSSESSWQSPIHMVTYYRYLRFFNDGTCIKLLTTDEPGHVVKNFKTTYKGNSIMIEVKDRHRLKNTFFLSLNLKSTTRGKHNKLSWNDYYSEDSTRNFEQTQYSLKHFKSFFFSRVRSYNPMQHISI</sequence>
<dbReference type="SUPFAM" id="SSF81383">
    <property type="entry name" value="F-box domain"/>
    <property type="match status" value="1"/>
</dbReference>
<dbReference type="SUPFAM" id="SSF48452">
    <property type="entry name" value="TPR-like"/>
    <property type="match status" value="1"/>
</dbReference>
<dbReference type="GO" id="GO:0005737">
    <property type="term" value="C:cytoplasm"/>
    <property type="evidence" value="ECO:0007669"/>
    <property type="project" value="TreeGrafter"/>
</dbReference>
<dbReference type="OrthoDB" id="2117972at2759"/>
<keyword evidence="5" id="KW-1185">Reference proteome</keyword>
<dbReference type="CDD" id="cd22089">
    <property type="entry name" value="F-box_FBXO9"/>
    <property type="match status" value="1"/>
</dbReference>
<dbReference type="Pfam" id="PF12937">
    <property type="entry name" value="F-box-like"/>
    <property type="match status" value="1"/>
</dbReference>
<evidence type="ECO:0000313" key="4">
    <source>
        <dbReference type="EMBL" id="ORX92915.1"/>
    </source>
</evidence>
<gene>
    <name evidence="4" type="ORF">K493DRAFT_338562</name>
</gene>
<dbReference type="AlphaFoldDB" id="A0A1Y1Y4T3"/>
<dbReference type="InParanoid" id="A0A1Y1Y4T3"/>
<evidence type="ECO:0000256" key="2">
    <source>
        <dbReference type="SAM" id="MobiDB-lite"/>
    </source>
</evidence>
<dbReference type="Proteomes" id="UP000193498">
    <property type="component" value="Unassembled WGS sequence"/>
</dbReference>
<dbReference type="PANTHER" id="PTHR12874:SF9">
    <property type="entry name" value="F-BOX ONLY PROTEIN 48"/>
    <property type="match status" value="1"/>
</dbReference>
<dbReference type="GO" id="GO:0031146">
    <property type="term" value="P:SCF-dependent proteasomal ubiquitin-dependent protein catabolic process"/>
    <property type="evidence" value="ECO:0007669"/>
    <property type="project" value="TreeGrafter"/>
</dbReference>
<evidence type="ECO:0000259" key="3">
    <source>
        <dbReference type="PROSITE" id="PS50181"/>
    </source>
</evidence>
<proteinExistence type="predicted"/>
<keyword evidence="1" id="KW-0833">Ubl conjugation pathway</keyword>
<dbReference type="PROSITE" id="PS50181">
    <property type="entry name" value="FBOX"/>
    <property type="match status" value="1"/>
</dbReference>
<feature type="domain" description="F-box" evidence="3">
    <location>
        <begin position="190"/>
        <end position="239"/>
    </location>
</feature>
<dbReference type="InterPro" id="IPR036047">
    <property type="entry name" value="F-box-like_dom_sf"/>
</dbReference>
<dbReference type="STRING" id="1314790.A0A1Y1Y4T3"/>